<dbReference type="PANTHER" id="PTHR30204">
    <property type="entry name" value="REDOX-CYCLING DRUG-SENSING TRANSCRIPTIONAL ACTIVATOR SOXR"/>
    <property type="match status" value="1"/>
</dbReference>
<sequence length="307" mass="33916">MDDATGLYTIGQLASRTGLQARTIRFWSDNGVVPPSVRSTGGYRLYDAEAVARLDLVRTLRDLGLGLEAIQRLLARQTTLKELAETHVKALDAEIRTLRLRRAVLRTVALRDSTTEEMALMNKLARLSAQERQQIIDDFVNDAFAGVDDEEASVVAGWMRQLPLELADNPTSEQVDVWIELAELVSDESFRRKVRAMVLSGGDDNRLEFGLNIRPLVIEHAGGAVERGVAPDSPRGRAVLDRIVPADLPDDEAASLIDWLEMVADRRVERYWQLLSVLNGVPAAPAAVPAFEWLLAALQAHRPAPSP</sequence>
<evidence type="ECO:0000256" key="1">
    <source>
        <dbReference type="ARBA" id="ARBA00023125"/>
    </source>
</evidence>
<organism evidence="3 4">
    <name type="scientific">Dactylosporangium maewongense</name>
    <dbReference type="NCBI Taxonomy" id="634393"/>
    <lineage>
        <taxon>Bacteria</taxon>
        <taxon>Bacillati</taxon>
        <taxon>Actinomycetota</taxon>
        <taxon>Actinomycetes</taxon>
        <taxon>Micromonosporales</taxon>
        <taxon>Micromonosporaceae</taxon>
        <taxon>Dactylosporangium</taxon>
    </lineage>
</organism>
<dbReference type="PROSITE" id="PS50937">
    <property type="entry name" value="HTH_MERR_2"/>
    <property type="match status" value="1"/>
</dbReference>
<keyword evidence="1" id="KW-0238">DNA-binding</keyword>
<reference evidence="3 4" key="1">
    <citation type="journal article" date="2019" name="Int. J. Syst. Evol. Microbiol.">
        <title>The Global Catalogue of Microorganisms (GCM) 10K type strain sequencing project: providing services to taxonomists for standard genome sequencing and annotation.</title>
        <authorList>
            <consortium name="The Broad Institute Genomics Platform"/>
            <consortium name="The Broad Institute Genome Sequencing Center for Infectious Disease"/>
            <person name="Wu L."/>
            <person name="Ma J."/>
        </authorList>
    </citation>
    <scope>NUCLEOTIDE SEQUENCE [LARGE SCALE GENOMIC DNA]</scope>
    <source>
        <strain evidence="3 4">JCM 15933</strain>
    </source>
</reference>
<name>A0ABN2C6Q5_9ACTN</name>
<dbReference type="RefSeq" id="WP_344510042.1">
    <property type="nucleotide sequence ID" value="NZ_BAAAQD010000023.1"/>
</dbReference>
<evidence type="ECO:0000313" key="3">
    <source>
        <dbReference type="EMBL" id="GAA1553679.1"/>
    </source>
</evidence>
<dbReference type="EMBL" id="BAAAQD010000023">
    <property type="protein sequence ID" value="GAA1553679.1"/>
    <property type="molecule type" value="Genomic_DNA"/>
</dbReference>
<comment type="caution">
    <text evidence="3">The sequence shown here is derived from an EMBL/GenBank/DDBJ whole genome shotgun (WGS) entry which is preliminary data.</text>
</comment>
<dbReference type="SUPFAM" id="SSF46955">
    <property type="entry name" value="Putative DNA-binding domain"/>
    <property type="match status" value="1"/>
</dbReference>
<dbReference type="InterPro" id="IPR009061">
    <property type="entry name" value="DNA-bd_dom_put_sf"/>
</dbReference>
<keyword evidence="4" id="KW-1185">Reference proteome</keyword>
<dbReference type="PRINTS" id="PR00040">
    <property type="entry name" value="HTHMERR"/>
</dbReference>
<gene>
    <name evidence="3" type="ORF">GCM10009827_088040</name>
</gene>
<dbReference type="Pfam" id="PF13411">
    <property type="entry name" value="MerR_1"/>
    <property type="match status" value="1"/>
</dbReference>
<dbReference type="SMART" id="SM00422">
    <property type="entry name" value="HTH_MERR"/>
    <property type="match status" value="1"/>
</dbReference>
<dbReference type="Proteomes" id="UP001501470">
    <property type="component" value="Unassembled WGS sequence"/>
</dbReference>
<dbReference type="InterPro" id="IPR000551">
    <property type="entry name" value="MerR-type_HTH_dom"/>
</dbReference>
<dbReference type="PANTHER" id="PTHR30204:SF93">
    <property type="entry name" value="HTH MERR-TYPE DOMAIN-CONTAINING PROTEIN"/>
    <property type="match status" value="1"/>
</dbReference>
<feature type="domain" description="HTH merR-type" evidence="2">
    <location>
        <begin position="7"/>
        <end position="76"/>
    </location>
</feature>
<dbReference type="InterPro" id="IPR047057">
    <property type="entry name" value="MerR_fam"/>
</dbReference>
<accession>A0ABN2C6Q5</accession>
<protein>
    <submittedName>
        <fullName evidence="3">MerR family transcriptional regulator</fullName>
    </submittedName>
</protein>
<dbReference type="CDD" id="cd00592">
    <property type="entry name" value="HTH_MerR-like"/>
    <property type="match status" value="1"/>
</dbReference>
<evidence type="ECO:0000259" key="2">
    <source>
        <dbReference type="PROSITE" id="PS50937"/>
    </source>
</evidence>
<evidence type="ECO:0000313" key="4">
    <source>
        <dbReference type="Proteomes" id="UP001501470"/>
    </source>
</evidence>
<dbReference type="Gene3D" id="1.10.1660.10">
    <property type="match status" value="1"/>
</dbReference>
<proteinExistence type="predicted"/>